<dbReference type="EMBL" id="AEUV02000002">
    <property type="protein sequence ID" value="EHI75445.1"/>
    <property type="molecule type" value="Genomic_DNA"/>
</dbReference>
<protein>
    <submittedName>
        <fullName evidence="2">Uncharacterized protein</fullName>
    </submittedName>
</protein>
<comment type="caution">
    <text evidence="2">The sequence shown here is derived from an EMBL/GenBank/DDBJ whole genome shotgun (WGS) entry which is preliminary data.</text>
</comment>
<accession>G5JN80</accession>
<proteinExistence type="predicted"/>
<feature type="transmembrane region" description="Helical" evidence="1">
    <location>
        <begin position="27"/>
        <end position="48"/>
    </location>
</feature>
<name>G5JN80_STRCG</name>
<evidence type="ECO:0000256" key="1">
    <source>
        <dbReference type="SAM" id="Phobius"/>
    </source>
</evidence>
<keyword evidence="1" id="KW-0812">Transmembrane</keyword>
<sequence>MQLDIKWDDKSKNEHFDYHLEISGKQAFGVTIVICGTVILGKCLKAIYSNKH</sequence>
<keyword evidence="3" id="KW-1185">Reference proteome</keyword>
<evidence type="ECO:0000313" key="2">
    <source>
        <dbReference type="EMBL" id="EHI75445.1"/>
    </source>
</evidence>
<evidence type="ECO:0000313" key="3">
    <source>
        <dbReference type="Proteomes" id="UP000004322"/>
    </source>
</evidence>
<organism evidence="2 3">
    <name type="scientific">Streptococcus criceti HS-6</name>
    <dbReference type="NCBI Taxonomy" id="873449"/>
    <lineage>
        <taxon>Bacteria</taxon>
        <taxon>Bacillati</taxon>
        <taxon>Bacillota</taxon>
        <taxon>Bacilli</taxon>
        <taxon>Lactobacillales</taxon>
        <taxon>Streptococcaceae</taxon>
        <taxon>Streptococcus</taxon>
    </lineage>
</organism>
<dbReference type="Proteomes" id="UP000004322">
    <property type="component" value="Unassembled WGS sequence"/>
</dbReference>
<keyword evidence="1" id="KW-0472">Membrane</keyword>
<gene>
    <name evidence="2" type="ORF">STRCR_0117</name>
</gene>
<reference evidence="2" key="1">
    <citation type="submission" date="2011-07" db="EMBL/GenBank/DDBJ databases">
        <authorList>
            <person name="Stanhope M.J."/>
            <person name="Durkin A.S."/>
            <person name="Hostetler J."/>
            <person name="Kim M."/>
            <person name="Radune D."/>
            <person name="Singh I."/>
            <person name="Town C.D."/>
        </authorList>
    </citation>
    <scope>NUCLEOTIDE SEQUENCE [LARGE SCALE GENOMIC DNA]</scope>
    <source>
        <strain evidence="2">HS-6</strain>
    </source>
</reference>
<dbReference type="RefSeq" id="WP_004229868.1">
    <property type="nucleotide sequence ID" value="NZ_AEUV02000002.1"/>
</dbReference>
<dbReference type="AlphaFoldDB" id="G5JN80"/>
<keyword evidence="1" id="KW-1133">Transmembrane helix</keyword>